<dbReference type="AlphaFoldDB" id="A0A835PQJ2"/>
<name>A0A835PQJ2_VANPL</name>
<sequence length="58" mass="6559">MRSCHMAKGRELLIAIGLVVINAKRFEGHPQSFLIKSNPNKKKEDYHQVGLQVAKISK</sequence>
<evidence type="ECO:0000313" key="2">
    <source>
        <dbReference type="Proteomes" id="UP000636800"/>
    </source>
</evidence>
<organism evidence="1 2">
    <name type="scientific">Vanilla planifolia</name>
    <name type="common">Vanilla</name>
    <dbReference type="NCBI Taxonomy" id="51239"/>
    <lineage>
        <taxon>Eukaryota</taxon>
        <taxon>Viridiplantae</taxon>
        <taxon>Streptophyta</taxon>
        <taxon>Embryophyta</taxon>
        <taxon>Tracheophyta</taxon>
        <taxon>Spermatophyta</taxon>
        <taxon>Magnoliopsida</taxon>
        <taxon>Liliopsida</taxon>
        <taxon>Asparagales</taxon>
        <taxon>Orchidaceae</taxon>
        <taxon>Vanilloideae</taxon>
        <taxon>Vanilleae</taxon>
        <taxon>Vanilla</taxon>
    </lineage>
</organism>
<reference evidence="1 2" key="1">
    <citation type="journal article" date="2020" name="Nat. Food">
        <title>A phased Vanilla planifolia genome enables genetic improvement of flavour and production.</title>
        <authorList>
            <person name="Hasing T."/>
            <person name="Tang H."/>
            <person name="Brym M."/>
            <person name="Khazi F."/>
            <person name="Huang T."/>
            <person name="Chambers A.H."/>
        </authorList>
    </citation>
    <scope>NUCLEOTIDE SEQUENCE [LARGE SCALE GENOMIC DNA]</scope>
    <source>
        <tissue evidence="1">Leaf</tissue>
    </source>
</reference>
<proteinExistence type="predicted"/>
<gene>
    <name evidence="1" type="ORF">HPP92_023548</name>
</gene>
<evidence type="ECO:0000313" key="1">
    <source>
        <dbReference type="EMBL" id="KAG0458391.1"/>
    </source>
</evidence>
<dbReference type="EMBL" id="JADCNL010000012">
    <property type="protein sequence ID" value="KAG0458391.1"/>
    <property type="molecule type" value="Genomic_DNA"/>
</dbReference>
<protein>
    <submittedName>
        <fullName evidence="1">Uncharacterized protein</fullName>
    </submittedName>
</protein>
<keyword evidence="2" id="KW-1185">Reference proteome</keyword>
<accession>A0A835PQJ2</accession>
<dbReference type="OrthoDB" id="2015495at2759"/>
<dbReference type="Proteomes" id="UP000636800">
    <property type="component" value="Chromosome 12"/>
</dbReference>
<comment type="caution">
    <text evidence="1">The sequence shown here is derived from an EMBL/GenBank/DDBJ whole genome shotgun (WGS) entry which is preliminary data.</text>
</comment>